<dbReference type="InParanoid" id="A0A146GAM3"/>
<evidence type="ECO:0000256" key="7">
    <source>
        <dbReference type="ARBA" id="ARBA00023065"/>
    </source>
</evidence>
<feature type="domain" description="MrpA C-terminal/MbhD" evidence="14">
    <location>
        <begin position="634"/>
        <end position="698"/>
    </location>
</feature>
<feature type="transmembrane region" description="Helical" evidence="11">
    <location>
        <begin position="29"/>
        <end position="51"/>
    </location>
</feature>
<feature type="transmembrane region" description="Helical" evidence="11">
    <location>
        <begin position="58"/>
        <end position="80"/>
    </location>
</feature>
<evidence type="ECO:0000256" key="4">
    <source>
        <dbReference type="ARBA" id="ARBA00022475"/>
    </source>
</evidence>
<keyword evidence="2" id="KW-0813">Transport</keyword>
<evidence type="ECO:0000259" key="14">
    <source>
        <dbReference type="Pfam" id="PF13244"/>
    </source>
</evidence>
<evidence type="ECO:0000256" key="11">
    <source>
        <dbReference type="SAM" id="Phobius"/>
    </source>
</evidence>
<keyword evidence="7" id="KW-0406">Ion transport</keyword>
<feature type="transmembrane region" description="Helical" evidence="11">
    <location>
        <begin position="193"/>
        <end position="214"/>
    </location>
</feature>
<feature type="transmembrane region" description="Helical" evidence="11">
    <location>
        <begin position="398"/>
        <end position="420"/>
    </location>
</feature>
<feature type="transmembrane region" description="Helical" evidence="11">
    <location>
        <begin position="301"/>
        <end position="321"/>
    </location>
</feature>
<dbReference type="Pfam" id="PF13244">
    <property type="entry name" value="MbhD"/>
    <property type="match status" value="1"/>
</dbReference>
<dbReference type="Pfam" id="PF00662">
    <property type="entry name" value="Proton_antipo_N"/>
    <property type="match status" value="1"/>
</dbReference>
<keyword evidence="8 11" id="KW-0472">Membrane</keyword>
<dbReference type="AlphaFoldDB" id="A0A146GAM3"/>
<protein>
    <submittedName>
        <fullName evidence="16">Multicomponent K+:H+ antiporter subunit A</fullName>
    </submittedName>
</protein>
<feature type="domain" description="MrpA C-terminal/MbhE" evidence="15">
    <location>
        <begin position="718"/>
        <end position="798"/>
    </location>
</feature>
<dbReference type="GO" id="GO:0005886">
    <property type="term" value="C:plasma membrane"/>
    <property type="evidence" value="ECO:0007669"/>
    <property type="project" value="UniProtKB-SubCell"/>
</dbReference>
<dbReference type="STRING" id="690879.TSACC_22043"/>
<evidence type="ECO:0000259" key="13">
    <source>
        <dbReference type="Pfam" id="PF00662"/>
    </source>
</evidence>
<keyword evidence="4" id="KW-1003">Cell membrane</keyword>
<evidence type="ECO:0000256" key="9">
    <source>
        <dbReference type="RuleBase" id="RU000320"/>
    </source>
</evidence>
<feature type="transmembrane region" description="Helical" evidence="11">
    <location>
        <begin position="715"/>
        <end position="735"/>
    </location>
</feature>
<feature type="transmembrane region" description="Helical" evidence="11">
    <location>
        <begin position="628"/>
        <end position="646"/>
    </location>
</feature>
<dbReference type="Proteomes" id="UP000076023">
    <property type="component" value="Unassembled WGS sequence"/>
</dbReference>
<name>A0A146GAM3_TERSA</name>
<feature type="transmembrane region" description="Helical" evidence="11">
    <location>
        <begin position="234"/>
        <end position="253"/>
    </location>
</feature>
<evidence type="ECO:0000256" key="10">
    <source>
        <dbReference type="SAM" id="MobiDB-lite"/>
    </source>
</evidence>
<feature type="transmembrane region" description="Helical" evidence="11">
    <location>
        <begin position="477"/>
        <end position="498"/>
    </location>
</feature>
<dbReference type="EMBL" id="BDCO01000002">
    <property type="protein sequence ID" value="GAT33626.1"/>
    <property type="molecule type" value="Genomic_DNA"/>
</dbReference>
<dbReference type="PANTHER" id="PTHR43373:SF1">
    <property type="entry name" value="NA(+)_H(+) ANTIPORTER SUBUNIT A"/>
    <property type="match status" value="1"/>
</dbReference>
<feature type="transmembrane region" description="Helical" evidence="11">
    <location>
        <begin position="360"/>
        <end position="377"/>
    </location>
</feature>
<dbReference type="GO" id="GO:0015297">
    <property type="term" value="F:antiporter activity"/>
    <property type="evidence" value="ECO:0007669"/>
    <property type="project" value="UniProtKB-KW"/>
</dbReference>
<gene>
    <name evidence="16" type="ORF">TSACC_22043</name>
</gene>
<dbReference type="InterPro" id="IPR050616">
    <property type="entry name" value="CPA3_Na-H_Antiporter_A"/>
</dbReference>
<sequence>MSGYVCAAGPPAGCKSACLGDFDMPPTTLTFSMLAVIFLPMLAVPLVLALASRLGPRVGYLVGSVPLASAGILAWVTASAGSQPRVVLEVPWVPQLGVNLSFLIDGLSIFYGFVICTIGALVCWYAAEYLGKKYAHARFYSCLLFFMTAMLGTVFSNNLLLLFVFWELTGVASFLLIGFFHESDESRRGARQALLVTATTGLCMLVGIILLGLSSGTYSLARLADGSLSDYKDAGWITASCVLLLVGAFGKSAQFPFQFWLPGAMAAPTPVSAYLHSATMVKLGVFLVGRLFPIFHSLELWFWLVCGVGFFTMLLGAFLALRSNDLKAILAYSTVSQLGFLIGAYGVGSKTGIQADMVHVLSHVLYKGSLFMTAGIVDHCTGLRDVRKLGGLGRYMPVTAFSAAIGVAALAGLPLTTGFISKELLLADLVDARAWVCFALVAISATLTVAFAARLFFNVFTGAKPEALSVHSPGWAIQIPPLMLALAALALGTFPGVLDGAIYSLKVAGLHGEEPVHLALWHGLNLEVITTGLVILCGGGLYFLCQKSGWRWAHIPSFLRFDAAFERGLDGLSVFSKKLTLALRADWPPAYLPIVIFFLLVSLAGTVAVSSTKFFEGFTAIDISLSPLHSFVALMIAVSLVGVIVLRRWTTQLIALSVAGFFLTFYFVLYRAPDLAMTQILVESASVVMILLLLSRFPSSQLLRSEEKREAKGRIFRVVLSGGVGLVMTCLVLFADRHSHPEPIGPKYLELSEPLAEGTNAVNTILVDFRGFDTLGEITVLLIATLGALGLMMRYKRGRSGSDPAPAPGFFLEKKRRP</sequence>
<dbReference type="PANTHER" id="PTHR43373">
    <property type="entry name" value="NA(+)/H(+) ANTIPORTER SUBUNIT"/>
    <property type="match status" value="1"/>
</dbReference>
<dbReference type="InterPro" id="IPR001750">
    <property type="entry name" value="ND/Mrp_TM"/>
</dbReference>
<feature type="transmembrane region" description="Helical" evidence="11">
    <location>
        <begin position="139"/>
        <end position="155"/>
    </location>
</feature>
<evidence type="ECO:0000256" key="3">
    <source>
        <dbReference type="ARBA" id="ARBA00022449"/>
    </source>
</evidence>
<feature type="transmembrane region" description="Helical" evidence="11">
    <location>
        <begin position="590"/>
        <end position="608"/>
    </location>
</feature>
<accession>A0A146GAM3</accession>
<dbReference type="GO" id="GO:0006811">
    <property type="term" value="P:monoatomic ion transport"/>
    <property type="evidence" value="ECO:0007669"/>
    <property type="project" value="UniProtKB-KW"/>
</dbReference>
<reference evidence="17" key="1">
    <citation type="journal article" date="2017" name="Genome Announc.">
        <title>Draft Genome Sequence of Terrimicrobium sacchariphilum NM-5T, a Facultative Anaerobic Soil Bacterium of the Class Spartobacteria.</title>
        <authorList>
            <person name="Qiu Y.L."/>
            <person name="Tourlousse D.M."/>
            <person name="Matsuura N."/>
            <person name="Ohashi A."/>
            <person name="Sekiguchi Y."/>
        </authorList>
    </citation>
    <scope>NUCLEOTIDE SEQUENCE [LARGE SCALE GENOMIC DNA]</scope>
    <source>
        <strain evidence="17">NM-5</strain>
    </source>
</reference>
<dbReference type="InterPro" id="IPR046806">
    <property type="entry name" value="MrpA_C/MbhE"/>
</dbReference>
<evidence type="ECO:0000256" key="1">
    <source>
        <dbReference type="ARBA" id="ARBA00004651"/>
    </source>
</evidence>
<evidence type="ECO:0000313" key="16">
    <source>
        <dbReference type="EMBL" id="GAT33626.1"/>
    </source>
</evidence>
<comment type="caution">
    <text evidence="16">The sequence shown here is derived from an EMBL/GenBank/DDBJ whole genome shotgun (WGS) entry which is preliminary data.</text>
</comment>
<evidence type="ECO:0000256" key="2">
    <source>
        <dbReference type="ARBA" id="ARBA00022448"/>
    </source>
</evidence>
<evidence type="ECO:0000259" key="15">
    <source>
        <dbReference type="Pfam" id="PF20501"/>
    </source>
</evidence>
<feature type="transmembrane region" description="Helical" evidence="11">
    <location>
        <begin position="100"/>
        <end position="127"/>
    </location>
</feature>
<proteinExistence type="predicted"/>
<dbReference type="OrthoDB" id="9807568at2"/>
<keyword evidence="3" id="KW-0050">Antiport</keyword>
<dbReference type="PRINTS" id="PR01435">
    <property type="entry name" value="NPOXDRDTASE5"/>
</dbReference>
<organism evidence="16 17">
    <name type="scientific">Terrimicrobium sacchariphilum</name>
    <dbReference type="NCBI Taxonomy" id="690879"/>
    <lineage>
        <taxon>Bacteria</taxon>
        <taxon>Pseudomonadati</taxon>
        <taxon>Verrucomicrobiota</taxon>
        <taxon>Terrimicrobiia</taxon>
        <taxon>Terrimicrobiales</taxon>
        <taxon>Terrimicrobiaceae</taxon>
        <taxon>Terrimicrobium</taxon>
    </lineage>
</organism>
<evidence type="ECO:0000259" key="12">
    <source>
        <dbReference type="Pfam" id="PF00361"/>
    </source>
</evidence>
<dbReference type="InterPro" id="IPR025383">
    <property type="entry name" value="MrpA_C/MbhD"/>
</dbReference>
<dbReference type="Pfam" id="PF00361">
    <property type="entry name" value="Proton_antipo_M"/>
    <property type="match status" value="1"/>
</dbReference>
<keyword evidence="5 9" id="KW-0812">Transmembrane</keyword>
<feature type="domain" description="NADH:quinone oxidoreductase/Mrp antiporter transmembrane" evidence="12">
    <location>
        <begin position="156"/>
        <end position="448"/>
    </location>
</feature>
<evidence type="ECO:0000256" key="5">
    <source>
        <dbReference type="ARBA" id="ARBA00022692"/>
    </source>
</evidence>
<evidence type="ECO:0000256" key="8">
    <source>
        <dbReference type="ARBA" id="ARBA00023136"/>
    </source>
</evidence>
<dbReference type="PRINTS" id="PR01434">
    <property type="entry name" value="NADHDHGNASE5"/>
</dbReference>
<keyword evidence="17" id="KW-1185">Reference proteome</keyword>
<evidence type="ECO:0000256" key="6">
    <source>
        <dbReference type="ARBA" id="ARBA00022989"/>
    </source>
</evidence>
<feature type="transmembrane region" description="Helical" evidence="11">
    <location>
        <begin position="518"/>
        <end position="544"/>
    </location>
</feature>
<feature type="transmembrane region" description="Helical" evidence="11">
    <location>
        <begin position="653"/>
        <end position="670"/>
    </location>
</feature>
<feature type="transmembrane region" description="Helical" evidence="11">
    <location>
        <begin position="676"/>
        <end position="694"/>
    </location>
</feature>
<feature type="transmembrane region" description="Helical" evidence="11">
    <location>
        <begin position="432"/>
        <end position="457"/>
    </location>
</feature>
<feature type="transmembrane region" description="Helical" evidence="11">
    <location>
        <begin position="161"/>
        <end position="181"/>
    </location>
</feature>
<comment type="subcellular location">
    <subcellularLocation>
        <location evidence="1">Cell membrane</location>
        <topology evidence="1">Multi-pass membrane protein</topology>
    </subcellularLocation>
    <subcellularLocation>
        <location evidence="9">Membrane</location>
        <topology evidence="9">Multi-pass membrane protein</topology>
    </subcellularLocation>
</comment>
<feature type="transmembrane region" description="Helical" evidence="11">
    <location>
        <begin position="328"/>
        <end position="348"/>
    </location>
</feature>
<evidence type="ECO:0000313" key="17">
    <source>
        <dbReference type="Proteomes" id="UP000076023"/>
    </source>
</evidence>
<feature type="transmembrane region" description="Helical" evidence="11">
    <location>
        <begin position="774"/>
        <end position="792"/>
    </location>
</feature>
<feature type="region of interest" description="Disordered" evidence="10">
    <location>
        <begin position="798"/>
        <end position="818"/>
    </location>
</feature>
<keyword evidence="6 11" id="KW-1133">Transmembrane helix</keyword>
<feature type="domain" description="NADH-Ubiquinone oxidoreductase (complex I) chain 5 N-terminal" evidence="13">
    <location>
        <begin position="95"/>
        <end position="140"/>
    </location>
</feature>
<dbReference type="Pfam" id="PF20501">
    <property type="entry name" value="MbhE"/>
    <property type="match status" value="1"/>
</dbReference>
<dbReference type="InterPro" id="IPR001516">
    <property type="entry name" value="Proton_antipo_N"/>
</dbReference>